<evidence type="ECO:0000259" key="1">
    <source>
        <dbReference type="Pfam" id="PF21739"/>
    </source>
</evidence>
<dbReference type="InterPro" id="IPR054640">
    <property type="entry name" value="Sfum_1244-like"/>
</dbReference>
<dbReference type="EMBL" id="JQ256782">
    <property type="protein sequence ID" value="AFI78462.1"/>
    <property type="molecule type" value="Genomic_DNA"/>
</dbReference>
<feature type="domain" description="DUF6866" evidence="1">
    <location>
        <begin position="24"/>
        <end position="173"/>
    </location>
</feature>
<organism evidence="3">
    <name type="scientific">uncultured bacterium ws138B4</name>
    <dbReference type="NCBI Taxonomy" id="1131827"/>
    <lineage>
        <taxon>Bacteria</taxon>
        <taxon>environmental samples</taxon>
    </lineage>
</organism>
<dbReference type="NCBIfam" id="NF045620">
    <property type="entry name" value="Sfum_1244_fam"/>
    <property type="match status" value="1"/>
</dbReference>
<dbReference type="InterPro" id="IPR049199">
    <property type="entry name" value="DUF6866_N"/>
</dbReference>
<evidence type="ECO:0000313" key="3">
    <source>
        <dbReference type="EMBL" id="AFI78462.1"/>
    </source>
</evidence>
<feature type="domain" description="DUF6866" evidence="2">
    <location>
        <begin position="178"/>
        <end position="357"/>
    </location>
</feature>
<dbReference type="InterPro" id="IPR049200">
    <property type="entry name" value="DUF6866_C"/>
</dbReference>
<evidence type="ECO:0000259" key="2">
    <source>
        <dbReference type="Pfam" id="PF21740"/>
    </source>
</evidence>
<accession>I1X4N7</accession>
<dbReference type="AlphaFoldDB" id="I1X4N7"/>
<reference evidence="3" key="1">
    <citation type="journal article" date="2012" name="ISME J.">
        <title>Roseobacter clade bacteria are abundant in coastal sediments and encode a novel combination of sulfur oxidation genes.</title>
        <authorList>
            <person name="Lenk S."/>
            <person name="Moraru C."/>
            <person name="Hahnke S."/>
            <person name="Arnds J."/>
            <person name="Richter M."/>
            <person name="Kube M."/>
            <person name="Reinhardt R."/>
            <person name="Brinkhoff T."/>
            <person name="Harder J."/>
            <person name="Amann R."/>
            <person name="Mussmann M."/>
        </authorList>
    </citation>
    <scope>NUCLEOTIDE SEQUENCE</scope>
</reference>
<protein>
    <submittedName>
        <fullName evidence="3">Uncharacterized protein</fullName>
    </submittedName>
</protein>
<gene>
    <name evidence="3" type="ORF">ws138B4_0021</name>
</gene>
<proteinExistence type="predicted"/>
<sequence>MPASSDASVTNTPLDTSELAPTVAAIRANCHISDARHATDYTLCIYLLKMREYFRWEHDYPYHAVLPREQLTQWLTQREQHWDALEHRDFEHIPVHGSLHQPFDSAAINRQLNALGYVYSSGYGRNMKPVFFLGELEQRKDYAGYTLLVSGKEYARDLAAPPAMSLDNTIFVRRESLRRMCWEKVEEWRWNQPENAMQQAMQCYDFDKAPAEALDAMTEKELQSVILHEIGEIEAGKRLGKEWEVMLASMQLSKAELMLRAVRDNLADVLSTLPRLLKDDAPASMHFYMANMNNMRKALFPAFASAYDNWCISATTRELEQLVERATNHWQSIAETCLEIHKENPDNSDALLVRFIEANTL</sequence>
<dbReference type="Pfam" id="PF21740">
    <property type="entry name" value="DUF6866_C"/>
    <property type="match status" value="1"/>
</dbReference>
<dbReference type="Pfam" id="PF21739">
    <property type="entry name" value="DUF6866_N"/>
    <property type="match status" value="1"/>
</dbReference>
<name>I1X4N7_9BACT</name>